<comment type="caution">
    <text evidence="1">The sequence shown here is derived from an EMBL/GenBank/DDBJ whole genome shotgun (WGS) entry which is preliminary data.</text>
</comment>
<sequence length="94" mass="10325">MAISSTGPNSSLTFTLSQFVFEKLGELVPRVKENGMKLLRFDEAKAQQQKDIDAQLPLMLVYVMAAYAITEDEYASSDTALKGAAIYINTPKSC</sequence>
<organism evidence="1 3">
    <name type="scientific">Phytophthora infestans</name>
    <name type="common">Potato late blight agent</name>
    <name type="synonym">Botrytis infestans</name>
    <dbReference type="NCBI Taxonomy" id="4787"/>
    <lineage>
        <taxon>Eukaryota</taxon>
        <taxon>Sar</taxon>
        <taxon>Stramenopiles</taxon>
        <taxon>Oomycota</taxon>
        <taxon>Peronosporomycetes</taxon>
        <taxon>Peronosporales</taxon>
        <taxon>Peronosporaceae</taxon>
        <taxon>Phytophthora</taxon>
    </lineage>
</organism>
<gene>
    <name evidence="1" type="ORF">GN244_ATG05209</name>
    <name evidence="2" type="ORF">GN958_ATG00250</name>
</gene>
<accession>A0A833WYH2</accession>
<dbReference type="EMBL" id="JAACNO010000047">
    <property type="protein sequence ID" value="KAF4150588.1"/>
    <property type="molecule type" value="Genomic_DNA"/>
</dbReference>
<proteinExistence type="predicted"/>
<dbReference type="Proteomes" id="UP000704712">
    <property type="component" value="Unassembled WGS sequence"/>
</dbReference>
<reference evidence="1" key="1">
    <citation type="submission" date="2020-04" db="EMBL/GenBank/DDBJ databases">
        <title>Hybrid Assembly of Korean Phytophthora infestans isolates.</title>
        <authorList>
            <person name="Prokchorchik M."/>
            <person name="Lee Y."/>
            <person name="Seo J."/>
            <person name="Cho J.-H."/>
            <person name="Park Y.-E."/>
            <person name="Jang D.-C."/>
            <person name="Im J.-S."/>
            <person name="Choi J.-G."/>
            <person name="Park H.-J."/>
            <person name="Lee G.-B."/>
            <person name="Lee Y.-G."/>
            <person name="Hong S.-Y."/>
            <person name="Cho K."/>
            <person name="Sohn K.H."/>
        </authorList>
    </citation>
    <scope>NUCLEOTIDE SEQUENCE</scope>
    <source>
        <strain evidence="1">KR_1_A1</strain>
        <strain evidence="2">KR_2_A2</strain>
    </source>
</reference>
<protein>
    <submittedName>
        <fullName evidence="1">Uncharacterized protein</fullName>
    </submittedName>
</protein>
<evidence type="ECO:0000313" key="1">
    <source>
        <dbReference type="EMBL" id="KAF4042501.1"/>
    </source>
</evidence>
<dbReference type="Proteomes" id="UP000602510">
    <property type="component" value="Unassembled WGS sequence"/>
</dbReference>
<evidence type="ECO:0000313" key="3">
    <source>
        <dbReference type="Proteomes" id="UP000602510"/>
    </source>
</evidence>
<dbReference type="AlphaFoldDB" id="A0A833WYH2"/>
<name>A0A833WYH2_PHYIN</name>
<evidence type="ECO:0000313" key="2">
    <source>
        <dbReference type="EMBL" id="KAF4150588.1"/>
    </source>
</evidence>
<dbReference type="EMBL" id="WSZM01000100">
    <property type="protein sequence ID" value="KAF4042501.1"/>
    <property type="molecule type" value="Genomic_DNA"/>
</dbReference>
<keyword evidence="3" id="KW-1185">Reference proteome</keyword>